<proteinExistence type="predicted"/>
<dbReference type="Proteomes" id="UP000237682">
    <property type="component" value="Unassembled WGS sequence"/>
</dbReference>
<dbReference type="Pfam" id="PF00535">
    <property type="entry name" value="Glycos_transf_2"/>
    <property type="match status" value="1"/>
</dbReference>
<comment type="caution">
    <text evidence="2">The sequence shown here is derived from an EMBL/GenBank/DDBJ whole genome shotgun (WGS) entry which is preliminary data.</text>
</comment>
<keyword evidence="3" id="KW-1185">Reference proteome</keyword>
<protein>
    <recommendedName>
        <fullName evidence="1">Glycosyltransferase 2-like domain-containing protein</fullName>
    </recommendedName>
</protein>
<dbReference type="EMBL" id="PUEJ01000004">
    <property type="protein sequence ID" value="PRH87229.1"/>
    <property type="molecule type" value="Genomic_DNA"/>
</dbReference>
<evidence type="ECO:0000313" key="3">
    <source>
        <dbReference type="Proteomes" id="UP000237682"/>
    </source>
</evidence>
<sequence>MSEPCVTIGIPIYNAEDMIAECLDCLLNQTYRNIRVIISDNASTDGTQAIVERYAATDDRITYLRRPENVGPVKNFRGLVDAAQTPLFLWRAHDDLSSADYVERLVEAFNRKPDALLAVPTVMTYRSDRPDAVARPRELRGSQLRQISDLLYKSHASWFYGMWRTEALREILDYVNRAYPDPWGSDHLVMYPVFIRRAVAMAPEAQFSQRVIWKEANRSMRIVPAMHLIRLRRAYWKACLHNIDEAGFRGIRRLALRGITFFYVGKRVARVGKITRVAIRQVAALFKGDRV</sequence>
<organism evidence="2 3">
    <name type="scientific">Labrys okinawensis</name>
    <dbReference type="NCBI Taxonomy" id="346911"/>
    <lineage>
        <taxon>Bacteria</taxon>
        <taxon>Pseudomonadati</taxon>
        <taxon>Pseudomonadota</taxon>
        <taxon>Alphaproteobacteria</taxon>
        <taxon>Hyphomicrobiales</taxon>
        <taxon>Xanthobacteraceae</taxon>
        <taxon>Labrys</taxon>
    </lineage>
</organism>
<gene>
    <name evidence="2" type="ORF">C5L14_11370</name>
</gene>
<name>A0A2S9QCZ6_9HYPH</name>
<dbReference type="CDD" id="cd00761">
    <property type="entry name" value="Glyco_tranf_GTA_type"/>
    <property type="match status" value="1"/>
</dbReference>
<feature type="domain" description="Glycosyltransferase 2-like" evidence="1">
    <location>
        <begin position="7"/>
        <end position="171"/>
    </location>
</feature>
<evidence type="ECO:0000259" key="1">
    <source>
        <dbReference type="Pfam" id="PF00535"/>
    </source>
</evidence>
<reference evidence="2 3" key="1">
    <citation type="submission" date="2018-02" db="EMBL/GenBank/DDBJ databases">
        <title>Whole genome sequencing of endophytic bacterium.</title>
        <authorList>
            <person name="Eedara R."/>
            <person name="Podile A.R."/>
        </authorList>
    </citation>
    <scope>NUCLEOTIDE SEQUENCE [LARGE SCALE GENOMIC DNA]</scope>
    <source>
        <strain evidence="2 3">RP1T</strain>
    </source>
</reference>
<dbReference type="OrthoDB" id="5291101at2"/>
<dbReference type="GO" id="GO:0016758">
    <property type="term" value="F:hexosyltransferase activity"/>
    <property type="evidence" value="ECO:0007669"/>
    <property type="project" value="UniProtKB-ARBA"/>
</dbReference>
<dbReference type="InterPro" id="IPR001173">
    <property type="entry name" value="Glyco_trans_2-like"/>
</dbReference>
<dbReference type="InterPro" id="IPR029044">
    <property type="entry name" value="Nucleotide-diphossugar_trans"/>
</dbReference>
<accession>A0A2S9QCZ6</accession>
<dbReference type="PANTHER" id="PTHR22916">
    <property type="entry name" value="GLYCOSYLTRANSFERASE"/>
    <property type="match status" value="1"/>
</dbReference>
<dbReference type="AlphaFoldDB" id="A0A2S9QCZ6"/>
<dbReference type="SUPFAM" id="SSF53448">
    <property type="entry name" value="Nucleotide-diphospho-sugar transferases"/>
    <property type="match status" value="1"/>
</dbReference>
<dbReference type="PANTHER" id="PTHR22916:SF56">
    <property type="entry name" value="GLYCOSYL TRANSFERASE"/>
    <property type="match status" value="1"/>
</dbReference>
<evidence type="ECO:0000313" key="2">
    <source>
        <dbReference type="EMBL" id="PRH87229.1"/>
    </source>
</evidence>
<dbReference type="Gene3D" id="3.90.550.10">
    <property type="entry name" value="Spore Coat Polysaccharide Biosynthesis Protein SpsA, Chain A"/>
    <property type="match status" value="1"/>
</dbReference>
<dbReference type="RefSeq" id="WP_105862168.1">
    <property type="nucleotide sequence ID" value="NZ_PUEJ01000004.1"/>
</dbReference>